<dbReference type="OrthoDB" id="335726at2"/>
<dbReference type="SUPFAM" id="SSF51735">
    <property type="entry name" value="NAD(P)-binding Rossmann-fold domains"/>
    <property type="match status" value="1"/>
</dbReference>
<reference evidence="4 5" key="1">
    <citation type="submission" date="2016-12" db="EMBL/GenBank/DDBJ databases">
        <title>Diversity of luminous bacteria.</title>
        <authorList>
            <person name="Yoshizawa S."/>
            <person name="Kogure K."/>
        </authorList>
    </citation>
    <scope>NUCLEOTIDE SEQUENCE [LARGE SCALE GENOMIC DNA]</scope>
    <source>
        <strain evidence="4 5">LC1-200</strain>
    </source>
</reference>
<dbReference type="AlphaFoldDB" id="A0A2S7VK13"/>
<dbReference type="InterPro" id="IPR002347">
    <property type="entry name" value="SDR_fam"/>
</dbReference>
<comment type="similarity">
    <text evidence="1">Belongs to the short-chain dehydrogenases/reductases (SDR) family.</text>
</comment>
<dbReference type="Pfam" id="PF00106">
    <property type="entry name" value="adh_short"/>
    <property type="match status" value="1"/>
</dbReference>
<protein>
    <submittedName>
        <fullName evidence="4">Short-chain dehydrogenase</fullName>
    </submittedName>
</protein>
<dbReference type="EMBL" id="MSCJ01000003">
    <property type="protein sequence ID" value="PQJ62449.1"/>
    <property type="molecule type" value="Genomic_DNA"/>
</dbReference>
<dbReference type="Proteomes" id="UP000238730">
    <property type="component" value="Unassembled WGS sequence"/>
</dbReference>
<feature type="transmembrane region" description="Helical" evidence="3">
    <location>
        <begin position="210"/>
        <end position="234"/>
    </location>
</feature>
<name>A0A2S7VK13_PHOAN</name>
<dbReference type="RefSeq" id="WP_105062256.1">
    <property type="nucleotide sequence ID" value="NZ_MSCJ01000003.1"/>
</dbReference>
<sequence length="242" mass="26449">MNQVLITGASSGIGKQLACDYADDGWRVIACGQNAQRLNELEEEHQAIKTLRFDVTDFESTLSALTSLETLPELIILNAGTCEYIDEGKIDTALVKRVFDVNVYGVLHCIEALQARFNEKTHLVIISSSASFVALPRAEAYGASKAAMSYITQALAVDLAYLNMKITLVNPGFVKTPLTDKNDFTMPMLVSPEHASKKIRSGIAAGKKEISFPATFTLFLKTIALLPITFRLAVIKRMTGKS</sequence>
<evidence type="ECO:0000256" key="1">
    <source>
        <dbReference type="ARBA" id="ARBA00006484"/>
    </source>
</evidence>
<dbReference type="GO" id="GO:0016491">
    <property type="term" value="F:oxidoreductase activity"/>
    <property type="evidence" value="ECO:0007669"/>
    <property type="project" value="UniProtKB-KW"/>
</dbReference>
<proteinExistence type="inferred from homology"/>
<evidence type="ECO:0000313" key="5">
    <source>
        <dbReference type="Proteomes" id="UP000238730"/>
    </source>
</evidence>
<comment type="caution">
    <text evidence="4">The sequence shown here is derived from an EMBL/GenBank/DDBJ whole genome shotgun (WGS) entry which is preliminary data.</text>
</comment>
<dbReference type="InterPro" id="IPR020904">
    <property type="entry name" value="Sc_DH/Rdtase_CS"/>
</dbReference>
<keyword evidence="3" id="KW-1133">Transmembrane helix</keyword>
<dbReference type="GO" id="GO:0016020">
    <property type="term" value="C:membrane"/>
    <property type="evidence" value="ECO:0007669"/>
    <property type="project" value="TreeGrafter"/>
</dbReference>
<keyword evidence="3" id="KW-0472">Membrane</keyword>
<dbReference type="Gene3D" id="3.40.50.720">
    <property type="entry name" value="NAD(P)-binding Rossmann-like Domain"/>
    <property type="match status" value="1"/>
</dbReference>
<accession>A0A2S7VK13</accession>
<dbReference type="PROSITE" id="PS00061">
    <property type="entry name" value="ADH_SHORT"/>
    <property type="match status" value="1"/>
</dbReference>
<keyword evidence="3" id="KW-0812">Transmembrane</keyword>
<evidence type="ECO:0000313" key="4">
    <source>
        <dbReference type="EMBL" id="PQJ62449.1"/>
    </source>
</evidence>
<keyword evidence="2" id="KW-0560">Oxidoreductase</keyword>
<dbReference type="PRINTS" id="PR00081">
    <property type="entry name" value="GDHRDH"/>
</dbReference>
<dbReference type="PANTHER" id="PTHR44196">
    <property type="entry name" value="DEHYDROGENASE/REDUCTASE SDR FAMILY MEMBER 7B"/>
    <property type="match status" value="1"/>
</dbReference>
<gene>
    <name evidence="4" type="ORF">BTO08_19660</name>
</gene>
<dbReference type="PANTHER" id="PTHR44196:SF1">
    <property type="entry name" value="DEHYDROGENASE_REDUCTASE SDR FAMILY MEMBER 7B"/>
    <property type="match status" value="1"/>
</dbReference>
<organism evidence="4 5">
    <name type="scientific">Photobacterium angustum</name>
    <dbReference type="NCBI Taxonomy" id="661"/>
    <lineage>
        <taxon>Bacteria</taxon>
        <taxon>Pseudomonadati</taxon>
        <taxon>Pseudomonadota</taxon>
        <taxon>Gammaproteobacteria</taxon>
        <taxon>Vibrionales</taxon>
        <taxon>Vibrionaceae</taxon>
        <taxon>Photobacterium</taxon>
    </lineage>
</organism>
<evidence type="ECO:0000256" key="2">
    <source>
        <dbReference type="ARBA" id="ARBA00023002"/>
    </source>
</evidence>
<dbReference type="InterPro" id="IPR036291">
    <property type="entry name" value="NAD(P)-bd_dom_sf"/>
</dbReference>
<evidence type="ECO:0000256" key="3">
    <source>
        <dbReference type="SAM" id="Phobius"/>
    </source>
</evidence>